<keyword evidence="2" id="KW-1185">Reference proteome</keyword>
<sequence>MKLLLPVSLVVIVTLVITALSLSPSPLTEKPDVSIEEQTENKYLSFQALNSKKLENDDLELFQTLKNNIQISNQVMNELDFLLNEYATSDSLDGAMEAMEIAYEESVVLVRDIQTRFDPNDPTLLELKERYTTIMTHYIEGLSNQLTAIESGDIEKMNHSLNVAKQSKQEILLLVSVLEKKSN</sequence>
<protein>
    <submittedName>
        <fullName evidence="1">Uncharacterized protein</fullName>
    </submittedName>
</protein>
<evidence type="ECO:0000313" key="1">
    <source>
        <dbReference type="EMBL" id="SDP95764.1"/>
    </source>
</evidence>
<dbReference type="STRING" id="930152.SAMN05216565_11944"/>
<dbReference type="EMBL" id="FNJU01000019">
    <property type="protein sequence ID" value="SDP95764.1"/>
    <property type="molecule type" value="Genomic_DNA"/>
</dbReference>
<dbReference type="Proteomes" id="UP000199159">
    <property type="component" value="Unassembled WGS sequence"/>
</dbReference>
<evidence type="ECO:0000313" key="2">
    <source>
        <dbReference type="Proteomes" id="UP000199159"/>
    </source>
</evidence>
<dbReference type="OrthoDB" id="9887163at2"/>
<dbReference type="AlphaFoldDB" id="A0A1H0WYE9"/>
<accession>A0A1H0WYE9</accession>
<proteinExistence type="predicted"/>
<organism evidence="1 2">
    <name type="scientific">Litchfieldia salsa</name>
    <dbReference type="NCBI Taxonomy" id="930152"/>
    <lineage>
        <taxon>Bacteria</taxon>
        <taxon>Bacillati</taxon>
        <taxon>Bacillota</taxon>
        <taxon>Bacilli</taxon>
        <taxon>Bacillales</taxon>
        <taxon>Bacillaceae</taxon>
        <taxon>Litchfieldia</taxon>
    </lineage>
</organism>
<reference evidence="2" key="1">
    <citation type="submission" date="2016-10" db="EMBL/GenBank/DDBJ databases">
        <authorList>
            <person name="Varghese N."/>
            <person name="Submissions S."/>
        </authorList>
    </citation>
    <scope>NUCLEOTIDE SEQUENCE [LARGE SCALE GENOMIC DNA]</scope>
    <source>
        <strain evidence="2">IBRC-M10078</strain>
    </source>
</reference>
<name>A0A1H0WYE9_9BACI</name>
<dbReference type="RefSeq" id="WP_090859455.1">
    <property type="nucleotide sequence ID" value="NZ_FNJU01000019.1"/>
</dbReference>
<gene>
    <name evidence="1" type="ORF">SAMN05216565_11944</name>
</gene>